<keyword evidence="10" id="KW-0472">Membrane</keyword>
<dbReference type="SMART" id="SM00382">
    <property type="entry name" value="AAA"/>
    <property type="match status" value="1"/>
</dbReference>
<gene>
    <name evidence="16" type="ORF">PODCO_211510</name>
</gene>
<dbReference type="InterPro" id="IPR057495">
    <property type="entry name" value="AAA_lid_BCS1"/>
</dbReference>
<dbReference type="InterPro" id="IPR027417">
    <property type="entry name" value="P-loop_NTPase"/>
</dbReference>
<keyword evidence="7 12" id="KW-0067">ATP-binding</keyword>
<evidence type="ECO:0000313" key="16">
    <source>
        <dbReference type="EMBL" id="VBB76280.1"/>
    </source>
</evidence>
<organism evidence="16 17">
    <name type="scientific">Podospora comata</name>
    <dbReference type="NCBI Taxonomy" id="48703"/>
    <lineage>
        <taxon>Eukaryota</taxon>
        <taxon>Fungi</taxon>
        <taxon>Dikarya</taxon>
        <taxon>Ascomycota</taxon>
        <taxon>Pezizomycotina</taxon>
        <taxon>Sordariomycetes</taxon>
        <taxon>Sordariomycetidae</taxon>
        <taxon>Sordariales</taxon>
        <taxon>Podosporaceae</taxon>
        <taxon>Podospora</taxon>
    </lineage>
</organism>
<feature type="domain" description="BCS1 N-terminal" evidence="15">
    <location>
        <begin position="71"/>
        <end position="281"/>
    </location>
</feature>
<dbReference type="InterPro" id="IPR003593">
    <property type="entry name" value="AAA+_ATPase"/>
</dbReference>
<keyword evidence="3" id="KW-0812">Transmembrane</keyword>
<keyword evidence="6" id="KW-0378">Hydrolase</keyword>
<evidence type="ECO:0000256" key="11">
    <source>
        <dbReference type="ARBA" id="ARBA00048778"/>
    </source>
</evidence>
<evidence type="ECO:0000256" key="6">
    <source>
        <dbReference type="ARBA" id="ARBA00022801"/>
    </source>
</evidence>
<evidence type="ECO:0000256" key="10">
    <source>
        <dbReference type="ARBA" id="ARBA00023136"/>
    </source>
</evidence>
<evidence type="ECO:0000256" key="1">
    <source>
        <dbReference type="ARBA" id="ARBA00004434"/>
    </source>
</evidence>
<dbReference type="SMART" id="SM01024">
    <property type="entry name" value="BCS1_N"/>
    <property type="match status" value="1"/>
</dbReference>
<evidence type="ECO:0000259" key="15">
    <source>
        <dbReference type="SMART" id="SM01024"/>
    </source>
</evidence>
<dbReference type="PROSITE" id="PS00674">
    <property type="entry name" value="AAA"/>
    <property type="match status" value="1"/>
</dbReference>
<feature type="domain" description="AAA+ ATPase" evidence="14">
    <location>
        <begin position="314"/>
        <end position="493"/>
    </location>
</feature>
<dbReference type="SUPFAM" id="SSF52540">
    <property type="entry name" value="P-loop containing nucleoside triphosphate hydrolases"/>
    <property type="match status" value="1"/>
</dbReference>
<evidence type="ECO:0000256" key="12">
    <source>
        <dbReference type="RuleBase" id="RU003651"/>
    </source>
</evidence>
<dbReference type="InterPro" id="IPR003959">
    <property type="entry name" value="ATPase_AAA_core"/>
</dbReference>
<dbReference type="Proteomes" id="UP000280685">
    <property type="component" value="Chromosome 2"/>
</dbReference>
<evidence type="ECO:0000256" key="8">
    <source>
        <dbReference type="ARBA" id="ARBA00022989"/>
    </source>
</evidence>
<keyword evidence="8" id="KW-1133">Transmembrane helix</keyword>
<keyword evidence="9" id="KW-0496">Mitochondrion</keyword>
<evidence type="ECO:0000256" key="13">
    <source>
        <dbReference type="SAM" id="MobiDB-lite"/>
    </source>
</evidence>
<evidence type="ECO:0000256" key="5">
    <source>
        <dbReference type="ARBA" id="ARBA00022792"/>
    </source>
</evidence>
<dbReference type="InterPro" id="IPR014851">
    <property type="entry name" value="BCS1_N"/>
</dbReference>
<comment type="catalytic activity">
    <reaction evidence="11">
        <text>ATP + H2O = ADP + phosphate + H(+)</text>
        <dbReference type="Rhea" id="RHEA:13065"/>
        <dbReference type="ChEBI" id="CHEBI:15377"/>
        <dbReference type="ChEBI" id="CHEBI:15378"/>
        <dbReference type="ChEBI" id="CHEBI:30616"/>
        <dbReference type="ChEBI" id="CHEBI:43474"/>
        <dbReference type="ChEBI" id="CHEBI:456216"/>
    </reaction>
    <physiologicalReaction direction="left-to-right" evidence="11">
        <dbReference type="Rhea" id="RHEA:13066"/>
    </physiologicalReaction>
</comment>
<dbReference type="InterPro" id="IPR050747">
    <property type="entry name" value="Mitochondrial_chaperone_BCS1"/>
</dbReference>
<evidence type="ECO:0000256" key="2">
    <source>
        <dbReference type="ARBA" id="ARBA00007448"/>
    </source>
</evidence>
<dbReference type="Pfam" id="PF08740">
    <property type="entry name" value="BCS1_N"/>
    <property type="match status" value="1"/>
</dbReference>
<proteinExistence type="inferred from homology"/>
<sequence length="682" mass="76557">MDFSHLLRTALPPFVGNMSAEDNNATQNIVETLTPLLGLQFNPFLNLFMIFYDLAGGRLGTLGLNPAYILTSFGLAWAFNKTWVHIYANVMSILGRYFTASVQVNSGDNIYDHLMKFLANRQDMTESRSLTAETWFKPTSEEADEADLFRTKISPDGEGVNLNFSNQESKCPPRFTPAIGLHNFWFRGKYFALSRQQETLHTDNSWGSSQYRDRESLVLSCYGRSPEPIKRLLEHAKQEYYSEHNARTIVKRPASQSMRSYGGRHSWSMVANRPVRPMKTVVLDEKQKVQVLYDMNEYLHPSTPRWYANRGIPLRRGYLFHGPPGTGKTSLSFALAGVFGLDIYVISLLDPSLTEEDLCALFNSLPRRCVVLLEDIDTAGLARPGDSTPASEDGDDSDEKSKDKPKKKDKDSKDKKSSEWNVADLARELKKQSLSESTDKKGISLSGLLNAIDGVASHEGRVLIMTTNKPETLDEALIRPGRVDLQIAFTNATREQTCELFKRMYDADRTATTPFQKEDRPQSTATTRLRSRLAFFRSPSNKITRTISAPVVRQLPLNDNSGEKDGNLTDTSVTTTAVDLDSDLCSLPSSASPTKISFAPEEVNKLLAEEIDDLKPITPEELDNIAQSFASKIPEGQFSPAELQGFLLKRKREPRRALREVGVWVEGTLEQKKSKTKVVRVQ</sequence>
<evidence type="ECO:0000313" key="17">
    <source>
        <dbReference type="Proteomes" id="UP000280685"/>
    </source>
</evidence>
<name>A0ABY6S4D3_PODCO</name>
<dbReference type="InterPro" id="IPR003960">
    <property type="entry name" value="ATPase_AAA_CS"/>
</dbReference>
<comment type="subcellular location">
    <subcellularLocation>
        <location evidence="1">Mitochondrion inner membrane</location>
        <topology evidence="1">Single-pass membrane protein</topology>
    </subcellularLocation>
</comment>
<evidence type="ECO:0000256" key="4">
    <source>
        <dbReference type="ARBA" id="ARBA00022741"/>
    </source>
</evidence>
<evidence type="ECO:0000259" key="14">
    <source>
        <dbReference type="SMART" id="SM00382"/>
    </source>
</evidence>
<keyword evidence="5" id="KW-0999">Mitochondrion inner membrane</keyword>
<evidence type="ECO:0000256" key="3">
    <source>
        <dbReference type="ARBA" id="ARBA00022692"/>
    </source>
</evidence>
<keyword evidence="17" id="KW-1185">Reference proteome</keyword>
<feature type="compositionally biased region" description="Basic and acidic residues" evidence="13">
    <location>
        <begin position="399"/>
        <end position="418"/>
    </location>
</feature>
<dbReference type="EMBL" id="LR026965">
    <property type="protein sequence ID" value="VBB76280.1"/>
    <property type="molecule type" value="Genomic_DNA"/>
</dbReference>
<keyword evidence="4 12" id="KW-0547">Nucleotide-binding</keyword>
<dbReference type="PANTHER" id="PTHR23070">
    <property type="entry name" value="BCS1 AAA-TYPE ATPASE"/>
    <property type="match status" value="1"/>
</dbReference>
<feature type="region of interest" description="Disordered" evidence="13">
    <location>
        <begin position="381"/>
        <end position="419"/>
    </location>
</feature>
<accession>A0ABY6S4D3</accession>
<evidence type="ECO:0000256" key="9">
    <source>
        <dbReference type="ARBA" id="ARBA00023128"/>
    </source>
</evidence>
<comment type="similarity">
    <text evidence="2">Belongs to the AAA ATPase family. BCS1 subfamily.</text>
</comment>
<dbReference type="Pfam" id="PF00004">
    <property type="entry name" value="AAA"/>
    <property type="match status" value="2"/>
</dbReference>
<protein>
    <submittedName>
        <fullName evidence="16">Mitochondrial chaperone BCS1</fullName>
    </submittedName>
</protein>
<reference evidence="16" key="1">
    <citation type="submission" date="2018-02" db="EMBL/GenBank/DDBJ databases">
        <authorList>
            <person name="Silar P."/>
        </authorList>
    </citation>
    <scope>NUCLEOTIDE SEQUENCE [LARGE SCALE GENOMIC DNA]</scope>
    <source>
        <strain evidence="16">T</strain>
    </source>
</reference>
<evidence type="ECO:0000256" key="7">
    <source>
        <dbReference type="ARBA" id="ARBA00022840"/>
    </source>
</evidence>
<dbReference type="Pfam" id="PF25426">
    <property type="entry name" value="AAA_lid_BCS1"/>
    <property type="match status" value="1"/>
</dbReference>
<dbReference type="Gene3D" id="3.40.50.300">
    <property type="entry name" value="P-loop containing nucleotide triphosphate hydrolases"/>
    <property type="match status" value="1"/>
</dbReference>